<keyword evidence="6" id="KW-1185">Reference proteome</keyword>
<comment type="caution">
    <text evidence="5">The sequence shown here is derived from an EMBL/GenBank/DDBJ whole genome shotgun (WGS) entry which is preliminary data.</text>
</comment>
<dbReference type="Proteomes" id="UP000185093">
    <property type="component" value="Unassembled WGS sequence"/>
</dbReference>
<dbReference type="EC" id="5.4.99.-" evidence="3"/>
<dbReference type="RefSeq" id="WP_074199004.1">
    <property type="nucleotide sequence ID" value="NZ_FSQZ01000001.1"/>
</dbReference>
<name>A0ABY1JAV0_9BACT</name>
<dbReference type="InterPro" id="IPR020103">
    <property type="entry name" value="PsdUridine_synth_cat_dom_sf"/>
</dbReference>
<gene>
    <name evidence="5" type="ORF">SAMN05444368_0192</name>
</gene>
<evidence type="ECO:0000256" key="3">
    <source>
        <dbReference type="RuleBase" id="RU362028"/>
    </source>
</evidence>
<dbReference type="EMBL" id="FSQZ01000001">
    <property type="protein sequence ID" value="SIN62569.1"/>
    <property type="molecule type" value="Genomic_DNA"/>
</dbReference>
<dbReference type="Gene3D" id="3.30.2350.10">
    <property type="entry name" value="Pseudouridine synthase"/>
    <property type="match status" value="1"/>
</dbReference>
<dbReference type="PANTHER" id="PTHR21600:SF44">
    <property type="entry name" value="RIBOSOMAL LARGE SUBUNIT PSEUDOURIDINE SYNTHASE D"/>
    <property type="match status" value="1"/>
</dbReference>
<feature type="domain" description="Pseudouridine synthase RsuA/RluA-like" evidence="4">
    <location>
        <begin position="82"/>
        <end position="234"/>
    </location>
</feature>
<comment type="similarity">
    <text evidence="1 3">Belongs to the pseudouridine synthase RluA family.</text>
</comment>
<keyword evidence="2 3" id="KW-0413">Isomerase</keyword>
<dbReference type="PROSITE" id="PS01129">
    <property type="entry name" value="PSI_RLU"/>
    <property type="match status" value="1"/>
</dbReference>
<dbReference type="SUPFAM" id="SSF55120">
    <property type="entry name" value="Pseudouridine synthase"/>
    <property type="match status" value="1"/>
</dbReference>
<evidence type="ECO:0000313" key="5">
    <source>
        <dbReference type="EMBL" id="SIN62569.1"/>
    </source>
</evidence>
<dbReference type="InterPro" id="IPR006145">
    <property type="entry name" value="PsdUridine_synth_RsuA/RluA"/>
</dbReference>
<comment type="function">
    <text evidence="3">Responsible for synthesis of pseudouridine from uracil.</text>
</comment>
<dbReference type="Pfam" id="PF00849">
    <property type="entry name" value="PseudoU_synth_2"/>
    <property type="match status" value="1"/>
</dbReference>
<organism evidence="5 6">
    <name type="scientific">Acetomicrobium flavidum</name>
    <dbReference type="NCBI Taxonomy" id="49896"/>
    <lineage>
        <taxon>Bacteria</taxon>
        <taxon>Thermotogati</taxon>
        <taxon>Synergistota</taxon>
        <taxon>Synergistia</taxon>
        <taxon>Synergistales</taxon>
        <taxon>Acetomicrobiaceae</taxon>
        <taxon>Acetomicrobium</taxon>
    </lineage>
</organism>
<evidence type="ECO:0000256" key="2">
    <source>
        <dbReference type="ARBA" id="ARBA00023235"/>
    </source>
</evidence>
<evidence type="ECO:0000313" key="6">
    <source>
        <dbReference type="Proteomes" id="UP000185093"/>
    </source>
</evidence>
<evidence type="ECO:0000259" key="4">
    <source>
        <dbReference type="Pfam" id="PF00849"/>
    </source>
</evidence>
<dbReference type="InterPro" id="IPR006224">
    <property type="entry name" value="PsdUridine_synth_RluA-like_CS"/>
</dbReference>
<dbReference type="CDD" id="cd02869">
    <property type="entry name" value="PseudoU_synth_RluA_like"/>
    <property type="match status" value="1"/>
</dbReference>
<comment type="catalytic activity">
    <reaction evidence="3">
        <text>a uridine in RNA = a pseudouridine in RNA</text>
        <dbReference type="Rhea" id="RHEA:48348"/>
        <dbReference type="Rhea" id="RHEA-COMP:12068"/>
        <dbReference type="Rhea" id="RHEA-COMP:12069"/>
        <dbReference type="ChEBI" id="CHEBI:65314"/>
        <dbReference type="ChEBI" id="CHEBI:65315"/>
    </reaction>
</comment>
<sequence>MSEKIEVVVTNEFIGERLDVALSKILPKSRSNIQRALKEMGIKPSMKVKDTMKFELTFTEEESKAAIEPRPIPFKVLYEDDDIIVIDKPAPLVVHPAAGHWNDTLVHGLLYRYPELASSDLRRPGIVHRLDAGTSGLMVIARNLYAKQQLMASFKSRSVRKVYLALVEGRPREPKGHIISPIGRNPKNRLKMAVVSQGKEAITEYEVLWTTDTFSFLRCIIHTGRTHQIRIHLKELGCPIIGDKLYGAKFKAPWVPNDRFFLHAWRLAFPHPRDGKIMSFRSPLPDELIAALREVRSTATEKRV</sequence>
<reference evidence="5 6" key="1">
    <citation type="submission" date="2016-11" db="EMBL/GenBank/DDBJ databases">
        <authorList>
            <person name="Varghese N."/>
            <person name="Submissions S."/>
        </authorList>
    </citation>
    <scope>NUCLEOTIDE SEQUENCE [LARGE SCALE GENOMIC DNA]</scope>
    <source>
        <strain evidence="5 6">DSM 20664</strain>
    </source>
</reference>
<dbReference type="InterPro" id="IPR006225">
    <property type="entry name" value="PsdUridine_synth_RluC/D"/>
</dbReference>
<dbReference type="PANTHER" id="PTHR21600">
    <property type="entry name" value="MITOCHONDRIAL RNA PSEUDOURIDINE SYNTHASE"/>
    <property type="match status" value="1"/>
</dbReference>
<protein>
    <recommendedName>
        <fullName evidence="3">Pseudouridine synthase</fullName>
        <ecNumber evidence="3">5.4.99.-</ecNumber>
    </recommendedName>
</protein>
<dbReference type="NCBIfam" id="TIGR00005">
    <property type="entry name" value="rluA_subfam"/>
    <property type="match status" value="1"/>
</dbReference>
<accession>A0ABY1JAV0</accession>
<proteinExistence type="inferred from homology"/>
<dbReference type="InterPro" id="IPR050188">
    <property type="entry name" value="RluA_PseudoU_synthase"/>
</dbReference>
<evidence type="ECO:0000256" key="1">
    <source>
        <dbReference type="ARBA" id="ARBA00010876"/>
    </source>
</evidence>